<dbReference type="Pfam" id="PF06723">
    <property type="entry name" value="MreB_Mbl"/>
    <property type="match status" value="1"/>
</dbReference>
<reference evidence="1" key="1">
    <citation type="submission" date="2020-01" db="EMBL/GenBank/DDBJ databases">
        <authorList>
            <person name="Meier V. D."/>
            <person name="Meier V D."/>
        </authorList>
    </citation>
    <scope>NUCLEOTIDE SEQUENCE</scope>
    <source>
        <strain evidence="1">HLG_WM_MAG_01</strain>
    </source>
</reference>
<accession>A0A6S6SZN9</accession>
<protein>
    <submittedName>
        <fullName evidence="1">Uncharacterized protein</fullName>
    </submittedName>
</protein>
<evidence type="ECO:0000313" key="1">
    <source>
        <dbReference type="EMBL" id="CAA6811544.1"/>
    </source>
</evidence>
<proteinExistence type="predicted"/>
<name>A0A6S6SZN9_9BACT</name>
<dbReference type="EMBL" id="CACVAS010000058">
    <property type="protein sequence ID" value="CAA6811544.1"/>
    <property type="molecule type" value="Genomic_DNA"/>
</dbReference>
<dbReference type="Gene3D" id="3.30.420.40">
    <property type="match status" value="1"/>
</dbReference>
<dbReference type="InterPro" id="IPR056546">
    <property type="entry name" value="MreB_MamK-like"/>
</dbReference>
<sequence>MLDALLNRFSATLTIQILENRIKIYDEYQSEIFDDVPNIAIDTKSNGEKYIVEVGKNAIFYQTKNQSVIKPFSNPRILIDDYEVATLIIRFAIEKGLKQKKLFSPTIIVDIKRQFETDITLVERQVVIDVMHNAGAKEVIIKD</sequence>
<gene>
    <name evidence="1" type="ORF">HELGO_WM186</name>
</gene>
<dbReference type="AlphaFoldDB" id="A0A6S6SZN9"/>
<organism evidence="1">
    <name type="scientific">uncultured Sulfurovum sp</name>
    <dbReference type="NCBI Taxonomy" id="269237"/>
    <lineage>
        <taxon>Bacteria</taxon>
        <taxon>Pseudomonadati</taxon>
        <taxon>Campylobacterota</taxon>
        <taxon>Epsilonproteobacteria</taxon>
        <taxon>Campylobacterales</taxon>
        <taxon>Sulfurovaceae</taxon>
        <taxon>Sulfurovum</taxon>
        <taxon>environmental samples</taxon>
    </lineage>
</organism>